<evidence type="ECO:0000313" key="8">
    <source>
        <dbReference type="Proteomes" id="UP001217089"/>
    </source>
</evidence>
<accession>A0ABQ9F0S5</accession>
<organism evidence="7 8">
    <name type="scientific">Tegillarca granosa</name>
    <name type="common">Malaysian cockle</name>
    <name type="synonym">Anadara granosa</name>
    <dbReference type="NCBI Taxonomy" id="220873"/>
    <lineage>
        <taxon>Eukaryota</taxon>
        <taxon>Metazoa</taxon>
        <taxon>Spiralia</taxon>
        <taxon>Lophotrochozoa</taxon>
        <taxon>Mollusca</taxon>
        <taxon>Bivalvia</taxon>
        <taxon>Autobranchia</taxon>
        <taxon>Pteriomorphia</taxon>
        <taxon>Arcoida</taxon>
        <taxon>Arcoidea</taxon>
        <taxon>Arcidae</taxon>
        <taxon>Tegillarca</taxon>
    </lineage>
</organism>
<dbReference type="SUPFAM" id="SSF52518">
    <property type="entry name" value="Thiamin diphosphate-binding fold (THDP-binding)"/>
    <property type="match status" value="2"/>
</dbReference>
<dbReference type="Pfam" id="PF00676">
    <property type="entry name" value="E1_dh"/>
    <property type="match status" value="2"/>
</dbReference>
<evidence type="ECO:0000256" key="3">
    <source>
        <dbReference type="ARBA" id="ARBA00022946"/>
    </source>
</evidence>
<evidence type="ECO:0000256" key="1">
    <source>
        <dbReference type="ARBA" id="ARBA00001964"/>
    </source>
</evidence>
<keyword evidence="4" id="KW-0560">Oxidoreductase</keyword>
<gene>
    <name evidence="7" type="ORF">KUTeg_014007</name>
</gene>
<proteinExistence type="inferred from homology"/>
<dbReference type="Gene3D" id="1.10.287.1150">
    <property type="entry name" value="TPP helical domain"/>
    <property type="match status" value="1"/>
</dbReference>
<dbReference type="InterPro" id="IPR001017">
    <property type="entry name" value="DH_E1"/>
</dbReference>
<evidence type="ECO:0000256" key="4">
    <source>
        <dbReference type="ARBA" id="ARBA00023002"/>
    </source>
</evidence>
<dbReference type="PANTHER" id="PTHR23152:SF4">
    <property type="entry name" value="2-OXOADIPATE DEHYDROGENASE COMPLEX COMPONENT E1"/>
    <property type="match status" value="1"/>
</dbReference>
<dbReference type="EMBL" id="JARBDR010000657">
    <property type="protein sequence ID" value="KAJ8309133.1"/>
    <property type="molecule type" value="Genomic_DNA"/>
</dbReference>
<keyword evidence="5" id="KW-0786">Thiamine pyrophosphate</keyword>
<dbReference type="PANTHER" id="PTHR23152">
    <property type="entry name" value="2-OXOGLUTARATE DEHYDROGENASE"/>
    <property type="match status" value="1"/>
</dbReference>
<protein>
    <recommendedName>
        <fullName evidence="6">Dehydrogenase E1 component domain-containing protein</fullName>
    </recommendedName>
</protein>
<evidence type="ECO:0000256" key="5">
    <source>
        <dbReference type="ARBA" id="ARBA00023052"/>
    </source>
</evidence>
<dbReference type="SUPFAM" id="SSF57997">
    <property type="entry name" value="Tropomyosin"/>
    <property type="match status" value="2"/>
</dbReference>
<reference evidence="7 8" key="1">
    <citation type="submission" date="2022-12" db="EMBL/GenBank/DDBJ databases">
        <title>Chromosome-level genome of Tegillarca granosa.</title>
        <authorList>
            <person name="Kim J."/>
        </authorList>
    </citation>
    <scope>NUCLEOTIDE SEQUENCE [LARGE SCALE GENOMIC DNA]</scope>
    <source>
        <strain evidence="7">Teg-2019</strain>
        <tissue evidence="7">Adductor muscle</tissue>
    </source>
</reference>
<evidence type="ECO:0000259" key="6">
    <source>
        <dbReference type="Pfam" id="PF00676"/>
    </source>
</evidence>
<comment type="similarity">
    <text evidence="2">Belongs to the alpha-ketoglutarate dehydrogenase family.</text>
</comment>
<comment type="caution">
    <text evidence="7">The sequence shown here is derived from an EMBL/GenBank/DDBJ whole genome shotgun (WGS) entry which is preliminary data.</text>
</comment>
<feature type="domain" description="Dehydrogenase E1 component" evidence="6">
    <location>
        <begin position="674"/>
        <end position="774"/>
    </location>
</feature>
<evidence type="ECO:0000256" key="2">
    <source>
        <dbReference type="ARBA" id="ARBA00006936"/>
    </source>
</evidence>
<dbReference type="Proteomes" id="UP001217089">
    <property type="component" value="Unassembled WGS sequence"/>
</dbReference>
<dbReference type="InterPro" id="IPR029061">
    <property type="entry name" value="THDP-binding"/>
</dbReference>
<sequence>MLLKRLSCAFLTNHTQRKVNIIASCYHADNFNVYGYKARKRTPSPANDDEGHSNRIKHSNIYRLVEAYRKHGHKKADLDPLGLKKPEYVPELEINRYGLNIDDTNNYDLTGVYNGSSNISISELVSQLEALYCGHLAVEFSHLESEEEREWFSTVYETEKNVDLSPERKVYLANLMLKCQAYDVFLANKFTTVKRYGGEGGEISASNNVPKDTSVDLDYNDNKIHVSLIPNPSHLEYYSIACIDSREFLYYIPTVSITIIRKARGKLQSKNSGEYSPDNEDKDDVLCVQVHGDASFSAQGVISETFSFAECPHFNVGGSVHVIVNNQIGFTTESNRGRSSRYSSDLAKINGYPVVHVNADNPEVRYPIVHVNVDNLEARYPEVHVNVDNPEVRYPVVHVIVDNPEVRYPVVHVNVDNPEVRYPVVHVNVDNPEVRYPVVHVNVDNPEVRYPKVCVNVDSPEVRYPVVHVNVGNPEVRYPVVHVNVDYPEVRYPVVHVNVDNPEVRYPVIHVNVDNPEVRYPVVHVNVDNPEVRYPVVHVNVDNPEVRYPVVHVNVDNPEVRYPVVHVNVDNPEVRYPVVHVNVDNPEVRYPVVHVNVDNPEVRYPVVHVNVDNPEVRYPVVHVNVDNPEVRYPVVHVIVDNPEVRYPVVHVNVDNSEVRYPVVHVNVDNPEVRYPVVHVIVDNPEDVVKATTLAMKYRQMFKKDVIIDFICYRRWGHNEIDDPTFTQPIMYNVIQNRRSIPDLYKDKVVTEGLCKEEDLTNYVQEWNKDLSSNMSISDTFIPQAFHLKKQWSDMVESPDVAMTTWDTGMPVIILKYIGARSVQTPESMETHSLNTDAPMK</sequence>
<dbReference type="Gene3D" id="3.40.50.970">
    <property type="match status" value="3"/>
</dbReference>
<keyword evidence="8" id="KW-1185">Reference proteome</keyword>
<name>A0ABQ9F0S5_TEGGR</name>
<feature type="domain" description="Dehydrogenase E1 component" evidence="6">
    <location>
        <begin position="281"/>
        <end position="364"/>
    </location>
</feature>
<comment type="cofactor">
    <cofactor evidence="1">
        <name>thiamine diphosphate</name>
        <dbReference type="ChEBI" id="CHEBI:58937"/>
    </cofactor>
</comment>
<dbReference type="InterPro" id="IPR011603">
    <property type="entry name" value="2oxoglutarate_DH_E1"/>
</dbReference>
<evidence type="ECO:0000313" key="7">
    <source>
        <dbReference type="EMBL" id="KAJ8309133.1"/>
    </source>
</evidence>
<keyword evidence="3" id="KW-0809">Transit peptide</keyword>